<gene>
    <name evidence="2" type="ORF">SK128_025767</name>
</gene>
<keyword evidence="3" id="KW-1185">Reference proteome</keyword>
<keyword evidence="1" id="KW-0472">Membrane</keyword>
<comment type="caution">
    <text evidence="2">The sequence shown here is derived from an EMBL/GenBank/DDBJ whole genome shotgun (WGS) entry which is preliminary data.</text>
</comment>
<dbReference type="InterPro" id="IPR026788">
    <property type="entry name" value="Tmem141"/>
</dbReference>
<name>A0AAN8WXH3_HALRR</name>
<evidence type="ECO:0000313" key="2">
    <source>
        <dbReference type="EMBL" id="KAK7070263.1"/>
    </source>
</evidence>
<dbReference type="InterPro" id="IPR038259">
    <property type="entry name" value="Tmem141_sf"/>
</dbReference>
<dbReference type="AlphaFoldDB" id="A0AAN8WXH3"/>
<organism evidence="2 3">
    <name type="scientific">Halocaridina rubra</name>
    <name type="common">Hawaiian red shrimp</name>
    <dbReference type="NCBI Taxonomy" id="373956"/>
    <lineage>
        <taxon>Eukaryota</taxon>
        <taxon>Metazoa</taxon>
        <taxon>Ecdysozoa</taxon>
        <taxon>Arthropoda</taxon>
        <taxon>Crustacea</taxon>
        <taxon>Multicrustacea</taxon>
        <taxon>Malacostraca</taxon>
        <taxon>Eumalacostraca</taxon>
        <taxon>Eucarida</taxon>
        <taxon>Decapoda</taxon>
        <taxon>Pleocyemata</taxon>
        <taxon>Caridea</taxon>
        <taxon>Atyoidea</taxon>
        <taxon>Atyidae</taxon>
        <taxon>Halocaridina</taxon>
    </lineage>
</organism>
<proteinExistence type="predicted"/>
<dbReference type="Pfam" id="PF15110">
    <property type="entry name" value="TMEM141"/>
    <property type="match status" value="1"/>
</dbReference>
<dbReference type="PANTHER" id="PTHR47229:SF1">
    <property type="entry name" value="TRANSMEMBRANE PROTEIN 141"/>
    <property type="match status" value="1"/>
</dbReference>
<protein>
    <recommendedName>
        <fullName evidence="4">Transmembrane protein 141</fullName>
    </recommendedName>
</protein>
<dbReference type="EMBL" id="JAXCGZ010015448">
    <property type="protein sequence ID" value="KAK7070263.1"/>
    <property type="molecule type" value="Genomic_DNA"/>
</dbReference>
<dbReference type="Gene3D" id="1.10.3350.20">
    <property type="entry name" value="Tmem141 protein family"/>
    <property type="match status" value="1"/>
</dbReference>
<dbReference type="Proteomes" id="UP001381693">
    <property type="component" value="Unassembled WGS sequence"/>
</dbReference>
<feature type="transmembrane region" description="Helical" evidence="1">
    <location>
        <begin position="36"/>
        <end position="54"/>
    </location>
</feature>
<dbReference type="PANTHER" id="PTHR47229">
    <property type="entry name" value="TRANSMEMBRANE PROTEIN 141"/>
    <property type="match status" value="1"/>
</dbReference>
<evidence type="ECO:0000256" key="1">
    <source>
        <dbReference type="SAM" id="Phobius"/>
    </source>
</evidence>
<evidence type="ECO:0008006" key="4">
    <source>
        <dbReference type="Google" id="ProtNLM"/>
    </source>
</evidence>
<keyword evidence="1" id="KW-1133">Transmembrane helix</keyword>
<keyword evidence="1" id="KW-0812">Transmembrane</keyword>
<reference evidence="2 3" key="1">
    <citation type="submission" date="2023-11" db="EMBL/GenBank/DDBJ databases">
        <title>Halocaridina rubra genome assembly.</title>
        <authorList>
            <person name="Smith C."/>
        </authorList>
    </citation>
    <scope>NUCLEOTIDE SEQUENCE [LARGE SCALE GENOMIC DNA]</scope>
    <source>
        <strain evidence="2">EP-1</strain>
        <tissue evidence="2">Whole</tissue>
    </source>
</reference>
<sequence>MSAHYVLSMINHTEVINQYKEVFPAFRGYTECMSRAFLTGLSAFSLAFGGTYILQHLMHKQLPFGRKYHILTSSVVACGVAYQVTSMRAKSCQEGWMAAEDKHTFLNPIHERPVLVEEDEETA</sequence>
<accession>A0AAN8WXH3</accession>
<evidence type="ECO:0000313" key="3">
    <source>
        <dbReference type="Proteomes" id="UP001381693"/>
    </source>
</evidence>